<sequence>MKSFEKRENGEPLDVDLNKLEERGLLIRHYQEGDLRQKYYSVPWTVRDQLSIPNISHDGWGERGTSERTIHRLGIDLLASLFALRPDVDKVVRYSDVWRLQPSFCWEEIRQLKDKRMDVVGFSQGAPKCGGEVETMSGDAAGTKSTVEKLSQFPSELDRYLVTPNGTHLSTLMARLSDSEYFGEKFNDSIKGNYRPSKVRNKLDSYGILGREFDYLLTYDNIRGELPSSPTSTIDLDEIVGTI</sequence>
<keyword evidence="2" id="KW-1185">Reference proteome</keyword>
<gene>
    <name evidence="1" type="ORF">OB955_00040</name>
</gene>
<organism evidence="1 2">
    <name type="scientific">Natronoglomus mannanivorans</name>
    <dbReference type="NCBI Taxonomy" id="2979990"/>
    <lineage>
        <taxon>Archaea</taxon>
        <taxon>Methanobacteriati</taxon>
        <taxon>Methanobacteriota</taxon>
        <taxon>Stenosarchaea group</taxon>
        <taxon>Halobacteria</taxon>
        <taxon>Halobacteriales</taxon>
        <taxon>Natrialbaceae</taxon>
        <taxon>Natronoglomus</taxon>
    </lineage>
</organism>
<dbReference type="EMBL" id="JAOPKB010000001">
    <property type="protein sequence ID" value="MCU4971127.1"/>
    <property type="molecule type" value="Genomic_DNA"/>
</dbReference>
<dbReference type="Proteomes" id="UP001320972">
    <property type="component" value="Unassembled WGS sequence"/>
</dbReference>
<reference evidence="1 2" key="1">
    <citation type="submission" date="2022-09" db="EMBL/GenBank/DDBJ databases">
        <title>Enrichment on poylsaccharides allowed isolation of novel metabolic and taxonomic groups of Haloarchaea.</title>
        <authorList>
            <person name="Sorokin D.Y."/>
            <person name="Elcheninov A.G."/>
            <person name="Khizhniak T.V."/>
            <person name="Kolganova T.V."/>
            <person name="Kublanov I.V."/>
        </authorList>
    </citation>
    <scope>NUCLEOTIDE SEQUENCE [LARGE SCALE GENOMIC DNA]</scope>
    <source>
        <strain evidence="1 2">AArc-m2/3/4</strain>
    </source>
</reference>
<accession>A0ABT2Q884</accession>
<protein>
    <submittedName>
        <fullName evidence="1">Uncharacterized protein</fullName>
    </submittedName>
</protein>
<name>A0ABT2Q884_9EURY</name>
<proteinExistence type="predicted"/>
<comment type="caution">
    <text evidence="1">The sequence shown here is derived from an EMBL/GenBank/DDBJ whole genome shotgun (WGS) entry which is preliminary data.</text>
</comment>
<evidence type="ECO:0000313" key="1">
    <source>
        <dbReference type="EMBL" id="MCU4971127.1"/>
    </source>
</evidence>
<dbReference type="RefSeq" id="WP_338006630.1">
    <property type="nucleotide sequence ID" value="NZ_JAOPKB010000001.1"/>
</dbReference>
<evidence type="ECO:0000313" key="2">
    <source>
        <dbReference type="Proteomes" id="UP001320972"/>
    </source>
</evidence>